<dbReference type="Pfam" id="PF02282">
    <property type="entry name" value="Herpes_UL42"/>
    <property type="match status" value="1"/>
</dbReference>
<dbReference type="Proteomes" id="UP000146149">
    <property type="component" value="Segment"/>
</dbReference>
<reference evidence="9 10" key="1">
    <citation type="journal article" date="2014" name="Virus Res.">
        <title>Molecular characterization of the complete genome of falconid herpesvirus strain S-18.</title>
        <authorList>
            <person name="Spatz S.J."/>
            <person name="Volkening J.D."/>
            <person name="Ross T.A."/>
        </authorList>
    </citation>
    <scope>NUCLEOTIDE SEQUENCE [LARGE SCALE GENOMIC DNA]</scope>
    <source>
        <strain evidence="9">S-18</strain>
    </source>
</reference>
<comment type="subcellular location">
    <subcellularLocation>
        <location evidence="1">Host nucleus</location>
    </subcellularLocation>
</comment>
<evidence type="ECO:0000313" key="9">
    <source>
        <dbReference type="EMBL" id="AID52746.1"/>
    </source>
</evidence>
<dbReference type="GO" id="GO:0042025">
    <property type="term" value="C:host cell nucleus"/>
    <property type="evidence" value="ECO:0007669"/>
    <property type="project" value="UniProtKB-SubCell"/>
</dbReference>
<comment type="similarity">
    <text evidence="2">Belongs to the herpesviridae DNA polymerase processivity factor family.</text>
</comment>
<evidence type="ECO:0000256" key="1">
    <source>
        <dbReference type="ARBA" id="ARBA00004147"/>
    </source>
</evidence>
<protein>
    <recommendedName>
        <fullName evidence="3">DNA polymerase processivity factor</fullName>
    </recommendedName>
    <alternativeName>
        <fullName evidence="7">Polymerase accessory protein</fullName>
    </alternativeName>
</protein>
<dbReference type="InterPro" id="IPR003202">
    <property type="entry name" value="Herpes_UL42"/>
</dbReference>
<evidence type="ECO:0000256" key="3">
    <source>
        <dbReference type="ARBA" id="ARBA00015068"/>
    </source>
</evidence>
<feature type="compositionally biased region" description="Low complexity" evidence="8">
    <location>
        <begin position="336"/>
        <end position="346"/>
    </location>
</feature>
<name>A0A068EP93_9ALPH</name>
<gene>
    <name evidence="9" type="ORF">FaHV1S18_056</name>
</gene>
<dbReference type="OrthoDB" id="11475at10239"/>
<evidence type="ECO:0000256" key="5">
    <source>
        <dbReference type="ARBA" id="ARBA00022705"/>
    </source>
</evidence>
<evidence type="ECO:0000256" key="6">
    <source>
        <dbReference type="ARBA" id="ARBA00023125"/>
    </source>
</evidence>
<feature type="region of interest" description="Disordered" evidence="8">
    <location>
        <begin position="336"/>
        <end position="373"/>
    </location>
</feature>
<dbReference type="GO" id="GO:0003677">
    <property type="term" value="F:DNA binding"/>
    <property type="evidence" value="ECO:0007669"/>
    <property type="project" value="UniProtKB-KW"/>
</dbReference>
<accession>A0A068EP93</accession>
<dbReference type="Gene3D" id="3.70.10.10">
    <property type="match status" value="1"/>
</dbReference>
<dbReference type="InterPro" id="IPR046938">
    <property type="entry name" value="DNA_clamp_sf"/>
</dbReference>
<dbReference type="SUPFAM" id="SSF55979">
    <property type="entry name" value="DNA clamp"/>
    <property type="match status" value="2"/>
</dbReference>
<keyword evidence="6" id="KW-0238">DNA-binding</keyword>
<evidence type="ECO:0000256" key="4">
    <source>
        <dbReference type="ARBA" id="ARBA00022562"/>
    </source>
</evidence>
<keyword evidence="5" id="KW-0235">DNA replication</keyword>
<dbReference type="RefSeq" id="YP_009046540.1">
    <property type="nucleotide sequence ID" value="NC_024450.1"/>
</dbReference>
<sequence length="373" mass="39971">MATFRRDSVQREDEGEPQPAWRITLAGCDLDAATTALRPLTNCIKNPLLTFGAEGMVVQGSVCGQRVFIPIMAKDFSEYNWRGPTAIFLALTDSRRTLLDPFKSDKKKSAVEITFNFHGESPCRNLTQTVTYATAGNECCTFSTTVVKYELWTSSVLCPNAEPDVTFSINKQQLGRIFGLASKLQHEELVFSLKPEGGFFVGTVCEVLAFDVDGAGLTDYHCSAALEGTAMAAVMKAAAKKTSRGSSAATTVVASGSGKPFCLGLEDTNAFKNLLQKIRQGTKGLDLCFYTSTETPMLKISLHAASGCTTAFLFCTTECIPIHELEEVSSTVGAVKVKPTAAPAPKGKSRKRPTPADAPCDSTAGKKLKGLSS</sequence>
<evidence type="ECO:0000313" key="10">
    <source>
        <dbReference type="Proteomes" id="UP000146149"/>
    </source>
</evidence>
<evidence type="ECO:0000256" key="8">
    <source>
        <dbReference type="SAM" id="MobiDB-lite"/>
    </source>
</evidence>
<dbReference type="GO" id="GO:0006260">
    <property type="term" value="P:DNA replication"/>
    <property type="evidence" value="ECO:0007669"/>
    <property type="project" value="UniProtKB-KW"/>
</dbReference>
<dbReference type="EMBL" id="KJ668231">
    <property type="protein sequence ID" value="AID52746.1"/>
    <property type="molecule type" value="Genomic_DNA"/>
</dbReference>
<dbReference type="KEGG" id="vg:19738344"/>
<dbReference type="GeneID" id="19738344"/>
<evidence type="ECO:0000256" key="2">
    <source>
        <dbReference type="ARBA" id="ARBA00008362"/>
    </source>
</evidence>
<keyword evidence="4" id="KW-1048">Host nucleus</keyword>
<evidence type="ECO:0000256" key="7">
    <source>
        <dbReference type="ARBA" id="ARBA00032287"/>
    </source>
</evidence>
<proteinExistence type="inferred from homology"/>
<organism evidence="9 10">
    <name type="scientific">Falconid herpesvirus 1</name>
    <dbReference type="NCBI Taxonomy" id="1510155"/>
    <lineage>
        <taxon>Viruses</taxon>
        <taxon>Duplodnaviria</taxon>
        <taxon>Heunggongvirae</taxon>
        <taxon>Peploviricota</taxon>
        <taxon>Herviviricetes</taxon>
        <taxon>Herpesvirales</taxon>
        <taxon>Orthoherpesviridae</taxon>
        <taxon>Alphaherpesvirinae</taxon>
        <taxon>Mardivirus</taxon>
        <taxon>Mardivirus columbidalpha1</taxon>
    </lineage>
</organism>